<dbReference type="SMART" id="SM00347">
    <property type="entry name" value="HTH_MARR"/>
    <property type="match status" value="1"/>
</dbReference>
<comment type="caution">
    <text evidence="2">The sequence shown here is derived from an EMBL/GenBank/DDBJ whole genome shotgun (WGS) entry which is preliminary data.</text>
</comment>
<evidence type="ECO:0000313" key="3">
    <source>
        <dbReference type="Proteomes" id="UP000322791"/>
    </source>
</evidence>
<dbReference type="Gene3D" id="1.10.10.10">
    <property type="entry name" value="Winged helix-like DNA-binding domain superfamily/Winged helix DNA-binding domain"/>
    <property type="match status" value="1"/>
</dbReference>
<dbReference type="PRINTS" id="PR00598">
    <property type="entry name" value="HTHMARR"/>
</dbReference>
<dbReference type="SUPFAM" id="SSF46785">
    <property type="entry name" value="Winged helix' DNA-binding domain"/>
    <property type="match status" value="1"/>
</dbReference>
<dbReference type="PANTHER" id="PTHR33164">
    <property type="entry name" value="TRANSCRIPTIONAL REGULATOR, MARR FAMILY"/>
    <property type="match status" value="1"/>
</dbReference>
<reference evidence="2 3" key="1">
    <citation type="submission" date="2019-08" db="EMBL/GenBank/DDBJ databases">
        <authorList>
            <person name="Seo M.-J."/>
        </authorList>
    </citation>
    <scope>NUCLEOTIDE SEQUENCE [LARGE SCALE GENOMIC DNA]</scope>
    <source>
        <strain evidence="2 3">KIGAM108</strain>
    </source>
</reference>
<organism evidence="2 3">
    <name type="scientific">Hymenobacter lutimineralis</name>
    <dbReference type="NCBI Taxonomy" id="2606448"/>
    <lineage>
        <taxon>Bacteria</taxon>
        <taxon>Pseudomonadati</taxon>
        <taxon>Bacteroidota</taxon>
        <taxon>Cytophagia</taxon>
        <taxon>Cytophagales</taxon>
        <taxon>Hymenobacteraceae</taxon>
        <taxon>Hymenobacter</taxon>
    </lineage>
</organism>
<dbReference type="InterPro" id="IPR039422">
    <property type="entry name" value="MarR/SlyA-like"/>
</dbReference>
<protein>
    <submittedName>
        <fullName evidence="2">MarR family transcriptional regulator</fullName>
    </submittedName>
</protein>
<dbReference type="EMBL" id="VTHL01000001">
    <property type="protein sequence ID" value="TYZ14273.1"/>
    <property type="molecule type" value="Genomic_DNA"/>
</dbReference>
<accession>A0A5D6VE90</accession>
<evidence type="ECO:0000259" key="1">
    <source>
        <dbReference type="PROSITE" id="PS50995"/>
    </source>
</evidence>
<dbReference type="InterPro" id="IPR000835">
    <property type="entry name" value="HTH_MarR-typ"/>
</dbReference>
<keyword evidence="3" id="KW-1185">Reference proteome</keyword>
<name>A0A5D6VE90_9BACT</name>
<dbReference type="GO" id="GO:0003700">
    <property type="term" value="F:DNA-binding transcription factor activity"/>
    <property type="evidence" value="ECO:0007669"/>
    <property type="project" value="InterPro"/>
</dbReference>
<feature type="domain" description="HTH marR-type" evidence="1">
    <location>
        <begin position="7"/>
        <end position="141"/>
    </location>
</feature>
<evidence type="ECO:0000313" key="2">
    <source>
        <dbReference type="EMBL" id="TYZ14273.1"/>
    </source>
</evidence>
<dbReference type="InterPro" id="IPR036390">
    <property type="entry name" value="WH_DNA-bd_sf"/>
</dbReference>
<dbReference type="AlphaFoldDB" id="A0A5D6VE90"/>
<dbReference type="PROSITE" id="PS50995">
    <property type="entry name" value="HTH_MARR_2"/>
    <property type="match status" value="1"/>
</dbReference>
<gene>
    <name evidence="2" type="ORF">FY528_00650</name>
</gene>
<dbReference type="GO" id="GO:0006950">
    <property type="term" value="P:response to stress"/>
    <property type="evidence" value="ECO:0007669"/>
    <property type="project" value="TreeGrafter"/>
</dbReference>
<dbReference type="RefSeq" id="WP_149069057.1">
    <property type="nucleotide sequence ID" value="NZ_VTHL01000001.1"/>
</dbReference>
<sequence>MLVDTPTQSLLYTLEQAIKAYRRLCQHNVDAVMSDLTVDQALTLIVLDKHPELSQHQLAERVFKDKASITRIIDLLIKKNLLTRHLHDTDRRKFALRITVQGRDILAQLSDTIQLNQRTALAGLTEAELQQFEQVLLKIIGNCALPK</sequence>
<proteinExistence type="predicted"/>
<dbReference type="PANTHER" id="PTHR33164:SF43">
    <property type="entry name" value="HTH-TYPE TRANSCRIPTIONAL REPRESSOR YETL"/>
    <property type="match status" value="1"/>
</dbReference>
<dbReference type="InterPro" id="IPR036388">
    <property type="entry name" value="WH-like_DNA-bd_sf"/>
</dbReference>
<dbReference type="Pfam" id="PF12802">
    <property type="entry name" value="MarR_2"/>
    <property type="match status" value="1"/>
</dbReference>
<dbReference type="Proteomes" id="UP000322791">
    <property type="component" value="Unassembled WGS sequence"/>
</dbReference>